<name>A0AAN4ZNT2_9BILA</name>
<dbReference type="AlphaFoldDB" id="A0AAN4ZNT2"/>
<proteinExistence type="predicted"/>
<protein>
    <submittedName>
        <fullName evidence="2">Uncharacterized protein</fullName>
    </submittedName>
</protein>
<keyword evidence="3" id="KW-1185">Reference proteome</keyword>
<evidence type="ECO:0000313" key="3">
    <source>
        <dbReference type="Proteomes" id="UP001328107"/>
    </source>
</evidence>
<gene>
    <name evidence="2" type="ORF">PMAYCL1PPCAC_14326</name>
</gene>
<feature type="non-terminal residue" evidence="2">
    <location>
        <position position="1"/>
    </location>
</feature>
<feature type="region of interest" description="Disordered" evidence="1">
    <location>
        <begin position="196"/>
        <end position="216"/>
    </location>
</feature>
<dbReference type="EMBL" id="BTRK01000003">
    <property type="protein sequence ID" value="GMR44131.1"/>
    <property type="molecule type" value="Genomic_DNA"/>
</dbReference>
<dbReference type="Proteomes" id="UP001328107">
    <property type="component" value="Unassembled WGS sequence"/>
</dbReference>
<reference evidence="3" key="1">
    <citation type="submission" date="2022-10" db="EMBL/GenBank/DDBJ databases">
        <title>Genome assembly of Pristionchus species.</title>
        <authorList>
            <person name="Yoshida K."/>
            <person name="Sommer R.J."/>
        </authorList>
    </citation>
    <scope>NUCLEOTIDE SEQUENCE [LARGE SCALE GENOMIC DNA]</scope>
    <source>
        <strain evidence="3">RS5460</strain>
    </source>
</reference>
<feature type="compositionally biased region" description="Basic and acidic residues" evidence="1">
    <location>
        <begin position="200"/>
        <end position="216"/>
    </location>
</feature>
<dbReference type="PANTHER" id="PTHR33936:SF25">
    <property type="entry name" value="C2H2-TYPE DOMAIN-CONTAINING PROTEIN"/>
    <property type="match status" value="1"/>
</dbReference>
<dbReference type="InterPro" id="IPR052797">
    <property type="entry name" value="RegFact_GeneExpr_CellDeath"/>
</dbReference>
<organism evidence="2 3">
    <name type="scientific">Pristionchus mayeri</name>
    <dbReference type="NCBI Taxonomy" id="1317129"/>
    <lineage>
        <taxon>Eukaryota</taxon>
        <taxon>Metazoa</taxon>
        <taxon>Ecdysozoa</taxon>
        <taxon>Nematoda</taxon>
        <taxon>Chromadorea</taxon>
        <taxon>Rhabditida</taxon>
        <taxon>Rhabditina</taxon>
        <taxon>Diplogasteromorpha</taxon>
        <taxon>Diplogasteroidea</taxon>
        <taxon>Neodiplogasteridae</taxon>
        <taxon>Pristionchus</taxon>
    </lineage>
</organism>
<sequence>EFEVIERKFTTMEEMETWKHQLETLSKASFTKDSNKTTLQYYWCSRGNKSRTKEDSQLNRISKRTQSHCSAFLNVSIGEEGVTVRACLDHVHHECDPAAIPLNQQQKEYLNFILTQGFTVATAKEKLREYGEEHPFYWLSSERSLRKLISSRKEKPWERENDDHESLEKRHVTCRKNLKIVFQDEIPVQFRADDIDEEERERREREKEEEDRRKDEKMKYKSLMLKALNKVTAGVNRCMRDDDDATRLKEAYDGMLVVMEELGIDRNEGATRGERPKKR</sequence>
<dbReference type="PANTHER" id="PTHR33936">
    <property type="entry name" value="PROTEIN CBG17840"/>
    <property type="match status" value="1"/>
</dbReference>
<comment type="caution">
    <text evidence="2">The sequence shown here is derived from an EMBL/GenBank/DDBJ whole genome shotgun (WGS) entry which is preliminary data.</text>
</comment>
<evidence type="ECO:0000313" key="2">
    <source>
        <dbReference type="EMBL" id="GMR44131.1"/>
    </source>
</evidence>
<feature type="non-terminal residue" evidence="2">
    <location>
        <position position="279"/>
    </location>
</feature>
<accession>A0AAN4ZNT2</accession>
<evidence type="ECO:0000256" key="1">
    <source>
        <dbReference type="SAM" id="MobiDB-lite"/>
    </source>
</evidence>